<dbReference type="RefSeq" id="WP_377816995.1">
    <property type="nucleotide sequence ID" value="NZ_JBHRSJ010000036.1"/>
</dbReference>
<evidence type="ECO:0008006" key="3">
    <source>
        <dbReference type="Google" id="ProtNLM"/>
    </source>
</evidence>
<comment type="caution">
    <text evidence="1">The sequence shown here is derived from an EMBL/GenBank/DDBJ whole genome shotgun (WGS) entry which is preliminary data.</text>
</comment>
<protein>
    <recommendedName>
        <fullName evidence="3">Preprotein translocase subunit SecA</fullName>
    </recommendedName>
</protein>
<evidence type="ECO:0000313" key="2">
    <source>
        <dbReference type="Proteomes" id="UP001595457"/>
    </source>
</evidence>
<dbReference type="Proteomes" id="UP001595457">
    <property type="component" value="Unassembled WGS sequence"/>
</dbReference>
<reference evidence="2" key="1">
    <citation type="journal article" date="2019" name="Int. J. Syst. Evol. Microbiol.">
        <title>The Global Catalogue of Microorganisms (GCM) 10K type strain sequencing project: providing services to taxonomists for standard genome sequencing and annotation.</title>
        <authorList>
            <consortium name="The Broad Institute Genomics Platform"/>
            <consortium name="The Broad Institute Genome Sequencing Center for Infectious Disease"/>
            <person name="Wu L."/>
            <person name="Ma J."/>
        </authorList>
    </citation>
    <scope>NUCLEOTIDE SEQUENCE [LARGE SCALE GENOMIC DNA]</scope>
    <source>
        <strain evidence="2">KCTC 62195</strain>
    </source>
</reference>
<accession>A0ABV7AZP8</accession>
<evidence type="ECO:0000313" key="1">
    <source>
        <dbReference type="EMBL" id="MFC2974717.1"/>
    </source>
</evidence>
<name>A0ABV7AZP8_9GAMM</name>
<sequence>MTTAAQRLAEVQAAIQDLLVNGQEVRRGDRSLKRGDLDSLRLLEVQYAEQAAAEASAAAPRSRVSRLYSRGKGI</sequence>
<dbReference type="EMBL" id="JBHRSJ010000036">
    <property type="protein sequence ID" value="MFC2974717.1"/>
    <property type="molecule type" value="Genomic_DNA"/>
</dbReference>
<keyword evidence="2" id="KW-1185">Reference proteome</keyword>
<organism evidence="1 2">
    <name type="scientific">Azotobacter bryophylli</name>
    <dbReference type="NCBI Taxonomy" id="1986537"/>
    <lineage>
        <taxon>Bacteria</taxon>
        <taxon>Pseudomonadati</taxon>
        <taxon>Pseudomonadota</taxon>
        <taxon>Gammaproteobacteria</taxon>
        <taxon>Pseudomonadales</taxon>
        <taxon>Pseudomonadaceae</taxon>
        <taxon>Azotobacter</taxon>
    </lineage>
</organism>
<proteinExistence type="predicted"/>
<gene>
    <name evidence="1" type="ORF">ACFOJE_21220</name>
</gene>